<protein>
    <submittedName>
        <fullName evidence="7">Hydroxymethylpyrimidine transporter CytX</fullName>
    </submittedName>
</protein>
<keyword evidence="5 6" id="KW-0472">Membrane</keyword>
<keyword evidence="4 6" id="KW-1133">Transmembrane helix</keyword>
<feature type="transmembrane region" description="Helical" evidence="6">
    <location>
        <begin position="39"/>
        <end position="60"/>
    </location>
</feature>
<evidence type="ECO:0000256" key="2">
    <source>
        <dbReference type="ARBA" id="ARBA00008974"/>
    </source>
</evidence>
<evidence type="ECO:0000256" key="5">
    <source>
        <dbReference type="ARBA" id="ARBA00023136"/>
    </source>
</evidence>
<dbReference type="PANTHER" id="PTHR30569">
    <property type="entry name" value="CYTOSINE TRANSPORTER CODB"/>
    <property type="match status" value="1"/>
</dbReference>
<feature type="transmembrane region" description="Helical" evidence="6">
    <location>
        <begin position="113"/>
        <end position="134"/>
    </location>
</feature>
<accession>A0ABY7JPM3</accession>
<feature type="transmembrane region" description="Helical" evidence="6">
    <location>
        <begin position="12"/>
        <end position="33"/>
    </location>
</feature>
<proteinExistence type="inferred from homology"/>
<feature type="transmembrane region" description="Helical" evidence="6">
    <location>
        <begin position="238"/>
        <end position="265"/>
    </location>
</feature>
<comment type="subcellular location">
    <subcellularLocation>
        <location evidence="1">Membrane</location>
        <topology evidence="1">Multi-pass membrane protein</topology>
    </subcellularLocation>
</comment>
<reference evidence="7" key="1">
    <citation type="submission" date="2022-12" db="EMBL/GenBank/DDBJ databases">
        <title>Peptostreptococcus.</title>
        <authorList>
            <person name="Lee S.H."/>
        </authorList>
    </citation>
    <scope>NUCLEOTIDE SEQUENCE</scope>
    <source>
        <strain evidence="7">CBA3647</strain>
    </source>
</reference>
<dbReference type="Pfam" id="PF02133">
    <property type="entry name" value="Transp_cyt_pur"/>
    <property type="match status" value="1"/>
</dbReference>
<dbReference type="PANTHER" id="PTHR30569:SF0">
    <property type="entry name" value="CYTOSINE PERMEASE"/>
    <property type="match status" value="1"/>
</dbReference>
<comment type="similarity">
    <text evidence="2">Belongs to the purine-cytosine permease (2.A.39) family.</text>
</comment>
<feature type="transmembrane region" description="Helical" evidence="6">
    <location>
        <begin position="81"/>
        <end position="101"/>
    </location>
</feature>
<dbReference type="Gene3D" id="1.10.4160.10">
    <property type="entry name" value="Hydantoin permease"/>
    <property type="match status" value="1"/>
</dbReference>
<keyword evidence="3 6" id="KW-0812">Transmembrane</keyword>
<dbReference type="InterPro" id="IPR001248">
    <property type="entry name" value="Pur-cyt_permease"/>
</dbReference>
<evidence type="ECO:0000256" key="4">
    <source>
        <dbReference type="ARBA" id="ARBA00022989"/>
    </source>
</evidence>
<evidence type="ECO:0000256" key="1">
    <source>
        <dbReference type="ARBA" id="ARBA00004141"/>
    </source>
</evidence>
<evidence type="ECO:0000256" key="3">
    <source>
        <dbReference type="ARBA" id="ARBA00022692"/>
    </source>
</evidence>
<keyword evidence="8" id="KW-1185">Reference proteome</keyword>
<organism evidence="7 8">
    <name type="scientific">Peptostreptococcus equinus</name>
    <dbReference type="NCBI Taxonomy" id="3003601"/>
    <lineage>
        <taxon>Bacteria</taxon>
        <taxon>Bacillati</taxon>
        <taxon>Bacillota</taxon>
        <taxon>Clostridia</taxon>
        <taxon>Peptostreptococcales</taxon>
        <taxon>Peptostreptococcaceae</taxon>
        <taxon>Peptostreptococcus</taxon>
    </lineage>
</organism>
<dbReference type="NCBIfam" id="TIGR02358">
    <property type="entry name" value="thia_cytX"/>
    <property type="match status" value="1"/>
</dbReference>
<feature type="transmembrane region" description="Helical" evidence="6">
    <location>
        <begin position="286"/>
        <end position="303"/>
    </location>
</feature>
<name>A0ABY7JPM3_9FIRM</name>
<dbReference type="InterPro" id="IPR012732">
    <property type="entry name" value="Thia_CytX"/>
</dbReference>
<feature type="transmembrane region" description="Helical" evidence="6">
    <location>
        <begin position="141"/>
        <end position="161"/>
    </location>
</feature>
<dbReference type="InterPro" id="IPR030191">
    <property type="entry name" value="CodB"/>
</dbReference>
<gene>
    <name evidence="7" type="primary">cytX</name>
    <name evidence="7" type="ORF">O0R46_01280</name>
</gene>
<dbReference type="Proteomes" id="UP001164187">
    <property type="component" value="Chromosome"/>
</dbReference>
<dbReference type="EMBL" id="CP114052">
    <property type="protein sequence ID" value="WAW15109.1"/>
    <property type="molecule type" value="Genomic_DNA"/>
</dbReference>
<evidence type="ECO:0000313" key="8">
    <source>
        <dbReference type="Proteomes" id="UP001164187"/>
    </source>
</evidence>
<evidence type="ECO:0000313" key="7">
    <source>
        <dbReference type="EMBL" id="WAW15109.1"/>
    </source>
</evidence>
<dbReference type="RefSeq" id="WP_269311802.1">
    <property type="nucleotide sequence ID" value="NZ_CP114052.1"/>
</dbReference>
<feature type="transmembrane region" description="Helical" evidence="6">
    <location>
        <begin position="365"/>
        <end position="383"/>
    </location>
</feature>
<feature type="transmembrane region" description="Helical" evidence="6">
    <location>
        <begin position="212"/>
        <end position="232"/>
    </location>
</feature>
<evidence type="ECO:0000256" key="6">
    <source>
        <dbReference type="SAM" id="Phobius"/>
    </source>
</evidence>
<feature type="transmembrane region" description="Helical" evidence="6">
    <location>
        <begin position="342"/>
        <end position="359"/>
    </location>
</feature>
<feature type="transmembrane region" description="Helical" evidence="6">
    <location>
        <begin position="309"/>
        <end position="330"/>
    </location>
</feature>
<sequence length="390" mass="42047">MKENRVSVFNNGLIWFGAGVSIAEIITGTYFASLGFSRAMLAIVIGHIIGGFLMFLAGYMGAKTKLTSMETVKIGFGNKGGLIFALLNVVQLVGWTAIMIYDGALAANGIFSVGTWLWAIIIGGLIILWIVIGIENLGKINLVAMIGLFALTLVLSVLVFKGHNLNAGPSKDAMSFGAALELAVAMPLSWLPVISDYTRRAEKPLKATTTSVIAYNIVSIWMYAIGLGLAIFTKETDIAIIMLKAGFGILGLALIVFSTVTTAFLDAISAGFSFASISSKISAKMIGILTGIIGIICAVLFPMDDITNFLYFIGSVFAPMIAILIVEFYILKNQEIKNSFNIRNIVIWIVGFVIYRYMLDKNLNIGSSLPDILITMILAYLVGKFVPSKN</sequence>
<feature type="transmembrane region" description="Helical" evidence="6">
    <location>
        <begin position="173"/>
        <end position="191"/>
    </location>
</feature>